<dbReference type="InterPro" id="IPR027372">
    <property type="entry name" value="Phytase-like_dom"/>
</dbReference>
<dbReference type="RefSeq" id="WP_014677614.1">
    <property type="nucleotide sequence ID" value="NC_017767.1"/>
</dbReference>
<dbReference type="PANTHER" id="PTHR37957">
    <property type="entry name" value="BLR7070 PROTEIN"/>
    <property type="match status" value="1"/>
</dbReference>
<protein>
    <submittedName>
        <fullName evidence="3">Alkaline phosphatase</fullName>
    </submittedName>
</protein>
<evidence type="ECO:0000256" key="1">
    <source>
        <dbReference type="SAM" id="SignalP"/>
    </source>
</evidence>
<feature type="signal peptide" evidence="1">
    <location>
        <begin position="1"/>
        <end position="21"/>
    </location>
</feature>
<sequence length="422" mass="46093">MWKKGLWLGLAVLGLPSLAGAQEAKVVGMYTLPPMDLKMLNPHLFEEDIREAQARGWAKVDQPGIGSGLFYLGNGRFLGLTDRGPNGDCPGGKFFPLPRFAPALLPFRLEEATGRIRLEAPIPLRTPGGTPLTGLPNREGEDVPYRDGSCKEALALDPSGVDTEDVAVLPGGRGFLLVEENSPSLLYADARGHVLMRYTPQGVRLAARYPVRDILPEVLALRRNNRGLENLALSGDGRTAWALLQSAIGSTRDPAYDGSLVVRAVRLDVSDPLRARVTGMYLVPFSDPRDYPGSNRPRNMMYSAAAWVEGERLLLLERAQGGARVYLVDLAGATNLLEHPRGADPGLDRAGVDYAALGIRLPTRRLLLETWRLPAFDTDKLEGLALLEDRQTLALVNDNDFAITGKEGPSRLWLVRLPEALR</sequence>
<feature type="chain" id="PRO_5003523768" evidence="1">
    <location>
        <begin position="22"/>
        <end position="422"/>
    </location>
</feature>
<gene>
    <name evidence="3" type="primary">TTHV039</name>
</gene>
<geneLocation type="plasmid" evidence="3">
    <name>pVV8</name>
</geneLocation>
<dbReference type="EMBL" id="AB677526">
    <property type="protein sequence ID" value="BAL42554.1"/>
    <property type="molecule type" value="Genomic_DNA"/>
</dbReference>
<dbReference type="PANTHER" id="PTHR37957:SF1">
    <property type="entry name" value="PHYTASE-LIKE DOMAIN-CONTAINING PROTEIN"/>
    <property type="match status" value="1"/>
</dbReference>
<name>G9MB92_THET8</name>
<evidence type="ECO:0000313" key="3">
    <source>
        <dbReference type="EMBL" id="BAL42554.1"/>
    </source>
</evidence>
<reference evidence="3" key="1">
    <citation type="journal article" date="2012" name="Extremophiles">
        <title>The third plasmid pVV8 from Thermus thermophilus HB8: isolation, characterization, and sequence determination.</title>
        <authorList>
            <person name="Ohtani N."/>
            <person name="Tomita M."/>
            <person name="Itaya M."/>
        </authorList>
    </citation>
    <scope>NUCLEOTIDE SEQUENCE</scope>
    <source>
        <strain evidence="3">HB8</strain>
    </source>
</reference>
<proteinExistence type="predicted"/>
<dbReference type="Pfam" id="PF13449">
    <property type="entry name" value="Phytase-like"/>
    <property type="match status" value="1"/>
</dbReference>
<evidence type="ECO:0000259" key="2">
    <source>
        <dbReference type="Pfam" id="PF13449"/>
    </source>
</evidence>
<keyword evidence="1" id="KW-0732">Signal</keyword>
<organism evidence="3">
    <name type="scientific">Thermus thermophilus (strain ATCC 27634 / DSM 579 / HB8)</name>
    <dbReference type="NCBI Taxonomy" id="300852"/>
    <lineage>
        <taxon>Bacteria</taxon>
        <taxon>Thermotogati</taxon>
        <taxon>Deinococcota</taxon>
        <taxon>Deinococci</taxon>
        <taxon>Thermales</taxon>
        <taxon>Thermaceae</taxon>
        <taxon>Thermus</taxon>
    </lineage>
</organism>
<accession>G9MB92</accession>
<dbReference type="AlphaFoldDB" id="G9MB92"/>
<feature type="domain" description="Phytase-like" evidence="2">
    <location>
        <begin position="67"/>
        <end position="401"/>
    </location>
</feature>
<keyword evidence="3" id="KW-0614">Plasmid</keyword>